<dbReference type="RefSeq" id="WP_090965519.1">
    <property type="nucleotide sequence ID" value="NZ_FOOA01000019.1"/>
</dbReference>
<proteinExistence type="predicted"/>
<feature type="compositionally biased region" description="Polar residues" evidence="1">
    <location>
        <begin position="1"/>
        <end position="12"/>
    </location>
</feature>
<evidence type="ECO:0000313" key="2">
    <source>
        <dbReference type="EMBL" id="MBB3937853.1"/>
    </source>
</evidence>
<evidence type="ECO:0000313" key="3">
    <source>
        <dbReference type="Proteomes" id="UP000531216"/>
    </source>
</evidence>
<organism evidence="2 3">
    <name type="scientific">Aureimonas phyllosphaerae</name>
    <dbReference type="NCBI Taxonomy" id="1166078"/>
    <lineage>
        <taxon>Bacteria</taxon>
        <taxon>Pseudomonadati</taxon>
        <taxon>Pseudomonadota</taxon>
        <taxon>Alphaproteobacteria</taxon>
        <taxon>Hyphomicrobiales</taxon>
        <taxon>Aurantimonadaceae</taxon>
        <taxon>Aureimonas</taxon>
    </lineage>
</organism>
<accession>A0A7W6BTQ1</accession>
<sequence>MTTRTILQASACQSPSPDPVQPVSRPIEIDCFSVADKYSRTALSAAIHVDVCPHAKTIVGMRLVFDPASPPPATAAVLDCTPRESSASSIHDGWPLYGLPKLLVIDCPELDAPTFRNAALRLDAFGSGPDD</sequence>
<reference evidence="2 3" key="1">
    <citation type="submission" date="2020-08" db="EMBL/GenBank/DDBJ databases">
        <title>Genomic Encyclopedia of Type Strains, Phase IV (KMG-IV): sequencing the most valuable type-strain genomes for metagenomic binning, comparative biology and taxonomic classification.</title>
        <authorList>
            <person name="Goeker M."/>
        </authorList>
    </citation>
    <scope>NUCLEOTIDE SEQUENCE [LARGE SCALE GENOMIC DNA]</scope>
    <source>
        <strain evidence="2 3">DSM 25024</strain>
    </source>
</reference>
<keyword evidence="3" id="KW-1185">Reference proteome</keyword>
<comment type="caution">
    <text evidence="2">The sequence shown here is derived from an EMBL/GenBank/DDBJ whole genome shotgun (WGS) entry which is preliminary data.</text>
</comment>
<gene>
    <name evidence="2" type="ORF">GGR05_004022</name>
</gene>
<evidence type="ECO:0000256" key="1">
    <source>
        <dbReference type="SAM" id="MobiDB-lite"/>
    </source>
</evidence>
<name>A0A7W6BTQ1_9HYPH</name>
<feature type="region of interest" description="Disordered" evidence="1">
    <location>
        <begin position="1"/>
        <end position="21"/>
    </location>
</feature>
<dbReference type="AlphaFoldDB" id="A0A7W6BTQ1"/>
<protein>
    <submittedName>
        <fullName evidence="2">Uncharacterized protein</fullName>
    </submittedName>
</protein>
<dbReference type="Proteomes" id="UP000531216">
    <property type="component" value="Unassembled WGS sequence"/>
</dbReference>
<dbReference type="EMBL" id="JACIDO010000012">
    <property type="protein sequence ID" value="MBB3937853.1"/>
    <property type="molecule type" value="Genomic_DNA"/>
</dbReference>